<name>L0JIF2_NATP1</name>
<dbReference type="AlphaFoldDB" id="L0JIF2"/>
<feature type="compositionally biased region" description="Acidic residues" evidence="1">
    <location>
        <begin position="29"/>
        <end position="46"/>
    </location>
</feature>
<dbReference type="EMBL" id="CP003372">
    <property type="protein sequence ID" value="AGB31099.1"/>
    <property type="molecule type" value="Genomic_DNA"/>
</dbReference>
<evidence type="ECO:0000313" key="2">
    <source>
        <dbReference type="EMBL" id="AGB31099.1"/>
    </source>
</evidence>
<keyword evidence="5" id="KW-1185">Reference proteome</keyword>
<organism evidence="2 4">
    <name type="scientific">Natrinema pellirubrum (strain DSM 15624 / CIP 106293 / JCM 10476 / NCIMB 786 / 157)</name>
    <dbReference type="NCBI Taxonomy" id="797303"/>
    <lineage>
        <taxon>Archaea</taxon>
        <taxon>Methanobacteriati</taxon>
        <taxon>Methanobacteriota</taxon>
        <taxon>Stenosarchaea group</taxon>
        <taxon>Halobacteria</taxon>
        <taxon>Halobacteriales</taxon>
        <taxon>Natrialbaceae</taxon>
        <taxon>Natrinema</taxon>
    </lineage>
</organism>
<accession>L0JIF2</accession>
<dbReference type="HOGENOM" id="CLU_884592_0_0_2"/>
<evidence type="ECO:0000256" key="1">
    <source>
        <dbReference type="SAM" id="MobiDB-lite"/>
    </source>
</evidence>
<feature type="region of interest" description="Disordered" evidence="1">
    <location>
        <begin position="1"/>
        <end position="55"/>
    </location>
</feature>
<protein>
    <submittedName>
        <fullName evidence="2">Uncharacterized protein</fullName>
    </submittedName>
</protein>
<reference evidence="4" key="1">
    <citation type="submission" date="2012-02" db="EMBL/GenBank/DDBJ databases">
        <title>Complete sequence of chromosome of Natrinema pellirubrum DSM 15624.</title>
        <authorList>
            <person name="Lucas S."/>
            <person name="Han J."/>
            <person name="Lapidus A."/>
            <person name="Cheng J.-F."/>
            <person name="Goodwin L."/>
            <person name="Pitluck S."/>
            <person name="Peters L."/>
            <person name="Teshima H."/>
            <person name="Detter J.C."/>
            <person name="Han C."/>
            <person name="Tapia R."/>
            <person name="Land M."/>
            <person name="Hauser L."/>
            <person name="Kyrpides N."/>
            <person name="Ivanova N."/>
            <person name="Pagani I."/>
            <person name="Sproer C."/>
            <person name="Anderson I."/>
            <person name="Woyke T."/>
        </authorList>
    </citation>
    <scope>NUCLEOTIDE SEQUENCE [LARGE SCALE GENOMIC DNA]</scope>
    <source>
        <strain evidence="4">DSM 15624 / JCM 10476 / NCIMB 786</strain>
    </source>
</reference>
<sequence>MYQLSGTATVGETTVDITGDNAITAADDTGTDGDSDDDNNTDPDNNDADRSIEQTELMPGESTTVTVSANLQESADLYWETSFQPAFESAEFVDSSGADFPVLESDKGLASWGNVDAVTFSYEVTVPENATPGDTFEIEGTISDGAETFERSIQGDSTIEVVEASATTGSLELSDQSVPTGDTVVVDTATANVEYAAVVMANGTEIGSSASIQANESIENYAIELDEPLEESQSVTVRLHAAQQGSIDQPLETTEGQIESTTTVWVGAAAYADESGMVGQTGTFEAIGDWRAGEITDSVVFDVIGSWRNDVPVR</sequence>
<feature type="compositionally biased region" description="Polar residues" evidence="1">
    <location>
        <begin position="1"/>
        <end position="12"/>
    </location>
</feature>
<evidence type="ECO:0000313" key="4">
    <source>
        <dbReference type="Proteomes" id="UP000010843"/>
    </source>
</evidence>
<dbReference type="PATRIC" id="fig|797303.5.peg.413"/>
<gene>
    <name evidence="2" type="ordered locus">Natpe_1193</name>
    <name evidence="3" type="ORF">C488_01974</name>
</gene>
<reference evidence="3 5" key="3">
    <citation type="journal article" date="2014" name="PLoS Genet.">
        <title>Phylogenetically driven sequencing of extremely halophilic archaea reveals strategies for static and dynamic osmo-response.</title>
        <authorList>
            <person name="Becker E.A."/>
            <person name="Seitzer P.M."/>
            <person name="Tritt A."/>
            <person name="Larsen D."/>
            <person name="Krusor M."/>
            <person name="Yao A.I."/>
            <person name="Wu D."/>
            <person name="Madern D."/>
            <person name="Eisen J.A."/>
            <person name="Darling A.E."/>
            <person name="Facciotti M.T."/>
        </authorList>
    </citation>
    <scope>NUCLEOTIDE SEQUENCE [LARGE SCALE GENOMIC DNA]</scope>
    <source>
        <strain evidence="3 5">DSM 15624</strain>
    </source>
</reference>
<dbReference type="Proteomes" id="UP000010843">
    <property type="component" value="Chromosome"/>
</dbReference>
<evidence type="ECO:0000313" key="5">
    <source>
        <dbReference type="Proteomes" id="UP000011593"/>
    </source>
</evidence>
<feature type="compositionally biased region" description="Low complexity" evidence="1">
    <location>
        <begin position="16"/>
        <end position="28"/>
    </location>
</feature>
<dbReference type="Proteomes" id="UP000011593">
    <property type="component" value="Unassembled WGS sequence"/>
</dbReference>
<dbReference type="eggNOG" id="arCOG13570">
    <property type="taxonomic scope" value="Archaea"/>
</dbReference>
<dbReference type="KEGG" id="npe:Natpe_1193"/>
<proteinExistence type="predicted"/>
<dbReference type="EMBL" id="AOIE01000006">
    <property type="protein sequence ID" value="ELY81249.1"/>
    <property type="molecule type" value="Genomic_DNA"/>
</dbReference>
<evidence type="ECO:0000313" key="3">
    <source>
        <dbReference type="EMBL" id="ELY81249.1"/>
    </source>
</evidence>
<reference evidence="2" key="2">
    <citation type="submission" date="2012-02" db="EMBL/GenBank/DDBJ databases">
        <title>Complete sequence of chromosome of Natrinema pellirubrum DSM 15624.</title>
        <authorList>
            <consortium name="US DOE Joint Genome Institute"/>
            <person name="Lucas S."/>
            <person name="Han J."/>
            <person name="Lapidus A."/>
            <person name="Cheng J.-F."/>
            <person name="Goodwin L."/>
            <person name="Pitluck S."/>
            <person name="Peters L."/>
            <person name="Teshima H."/>
            <person name="Detter J.C."/>
            <person name="Han C."/>
            <person name="Tapia R."/>
            <person name="Land M."/>
            <person name="Hauser L."/>
            <person name="Kyrpides N."/>
            <person name="Ivanova N."/>
            <person name="Pagani I."/>
            <person name="Sproer C."/>
            <person name="Anderson I."/>
            <person name="Woyke T."/>
        </authorList>
    </citation>
    <scope>NUCLEOTIDE SEQUENCE</scope>
    <source>
        <strain evidence="2">DSM 15624</strain>
    </source>
</reference>